<dbReference type="GO" id="GO:0006552">
    <property type="term" value="P:L-leucine catabolic process"/>
    <property type="evidence" value="ECO:0007669"/>
    <property type="project" value="TreeGrafter"/>
</dbReference>
<dbReference type="NCBIfam" id="NF004283">
    <property type="entry name" value="PRK05692.1"/>
    <property type="match status" value="1"/>
</dbReference>
<evidence type="ECO:0000256" key="4">
    <source>
        <dbReference type="ARBA" id="ARBA00023239"/>
    </source>
</evidence>
<dbReference type="PANTHER" id="PTHR42738">
    <property type="entry name" value="HYDROXYMETHYLGLUTARYL-COA LYASE"/>
    <property type="match status" value="1"/>
</dbReference>
<dbReference type="PROSITE" id="PS50991">
    <property type="entry name" value="PYR_CT"/>
    <property type="match status" value="1"/>
</dbReference>
<dbReference type="InterPro" id="IPR043594">
    <property type="entry name" value="HMGL"/>
</dbReference>
<dbReference type="InterPro" id="IPR013785">
    <property type="entry name" value="Aldolase_TIM"/>
</dbReference>
<dbReference type="FunFam" id="3.20.20.70:FF:000071">
    <property type="entry name" value="Hydroxymethylglutaryl-CoA lyase"/>
    <property type="match status" value="1"/>
</dbReference>
<dbReference type="AlphaFoldDB" id="C0GGI7"/>
<keyword evidence="3" id="KW-0479">Metal-binding</keyword>
<dbReference type="PROSITE" id="PS00815">
    <property type="entry name" value="AIPM_HOMOCIT_SYNTH_1"/>
    <property type="match status" value="1"/>
</dbReference>
<dbReference type="Gene3D" id="3.20.20.70">
    <property type="entry name" value="Aldolase class I"/>
    <property type="match status" value="1"/>
</dbReference>
<evidence type="ECO:0000313" key="8">
    <source>
        <dbReference type="Proteomes" id="UP000006443"/>
    </source>
</evidence>
<sequence>MFLLSDLSGDVLIREVGLRDGLQNEKQFVATEDKIRLARALTAAGLREIEITSFVSPKAVPQMRDAKEIVAALGQPEGVTYSALVVNRRGAEDAIASGVKELQYVVSCSETHSQKNVRMSVDEALQQAAIISDLAKENGLTIRTALSATFGCPFEGKTSYDRVYDLLEKLFSLGVERVSLSDTAGLGNPRQVAQLCQGIVARFPEDRFSLHLHDTRGLGLACTLAGVWAGIRVIESSIGGLGGCPFVPNATGNIATEDVVYMMEEMGISTGLDWQQLMNAAMMAEKILGRDLNSKQLSLTRILQCRE</sequence>
<evidence type="ECO:0000259" key="6">
    <source>
        <dbReference type="PROSITE" id="PS50991"/>
    </source>
</evidence>
<dbReference type="GO" id="GO:0004419">
    <property type="term" value="F:hydroxymethylglutaryl-CoA lyase activity"/>
    <property type="evidence" value="ECO:0007669"/>
    <property type="project" value="TreeGrafter"/>
</dbReference>
<dbReference type="Proteomes" id="UP000006443">
    <property type="component" value="Unassembled WGS sequence"/>
</dbReference>
<accession>C0GGI7</accession>
<dbReference type="EMBL" id="ACJM01000007">
    <property type="protein sequence ID" value="EEG77428.1"/>
    <property type="molecule type" value="Genomic_DNA"/>
</dbReference>
<dbReference type="STRING" id="555088.DealDRAFT_1551"/>
<organism evidence="7 8">
    <name type="scientific">Dethiobacter alkaliphilus AHT 1</name>
    <dbReference type="NCBI Taxonomy" id="555088"/>
    <lineage>
        <taxon>Bacteria</taxon>
        <taxon>Bacillati</taxon>
        <taxon>Bacillota</taxon>
        <taxon>Dethiobacteria</taxon>
        <taxon>Dethiobacterales</taxon>
        <taxon>Dethiobacteraceae</taxon>
        <taxon>Dethiobacter</taxon>
    </lineage>
</organism>
<evidence type="ECO:0000256" key="2">
    <source>
        <dbReference type="ARBA" id="ARBA00022679"/>
    </source>
</evidence>
<evidence type="ECO:0000256" key="1">
    <source>
        <dbReference type="ARBA" id="ARBA00009405"/>
    </source>
</evidence>
<dbReference type="CDD" id="cd07938">
    <property type="entry name" value="DRE_TIM_HMGL"/>
    <property type="match status" value="1"/>
</dbReference>
<keyword evidence="4" id="KW-0456">Lyase</keyword>
<comment type="similarity">
    <text evidence="5">Belongs to the alpha-IPM synthase/homocitrate synthase family.</text>
</comment>
<evidence type="ECO:0000313" key="7">
    <source>
        <dbReference type="EMBL" id="EEG77428.1"/>
    </source>
</evidence>
<dbReference type="GO" id="GO:0046951">
    <property type="term" value="P:ketone body biosynthetic process"/>
    <property type="evidence" value="ECO:0007669"/>
    <property type="project" value="TreeGrafter"/>
</dbReference>
<dbReference type="Pfam" id="PF00682">
    <property type="entry name" value="HMGL-like"/>
    <property type="match status" value="1"/>
</dbReference>
<keyword evidence="7" id="KW-0670">Pyruvate</keyword>
<evidence type="ECO:0000256" key="3">
    <source>
        <dbReference type="ARBA" id="ARBA00022723"/>
    </source>
</evidence>
<name>C0GGI7_DETAL</name>
<dbReference type="GO" id="GO:0046872">
    <property type="term" value="F:metal ion binding"/>
    <property type="evidence" value="ECO:0007669"/>
    <property type="project" value="UniProtKB-KW"/>
</dbReference>
<dbReference type="InterPro" id="IPR002034">
    <property type="entry name" value="AIPM/Hcit_synth_CS"/>
</dbReference>
<evidence type="ECO:0000256" key="5">
    <source>
        <dbReference type="RuleBase" id="RU003523"/>
    </source>
</evidence>
<dbReference type="GO" id="GO:0046912">
    <property type="term" value="F:acyltransferase activity, acyl groups converted into alkyl on transfer"/>
    <property type="evidence" value="ECO:0007669"/>
    <property type="project" value="InterPro"/>
</dbReference>
<protein>
    <submittedName>
        <fullName evidence="7">Pyruvate carboxyltransferase</fullName>
    </submittedName>
</protein>
<gene>
    <name evidence="7" type="ORF">DealDRAFT_1551</name>
</gene>
<reference evidence="7 8" key="1">
    <citation type="submission" date="2009-02" db="EMBL/GenBank/DDBJ databases">
        <title>Sequencing of the draft genome and assembly of Dethiobacter alkaliphilus AHT 1.</title>
        <authorList>
            <consortium name="US DOE Joint Genome Institute (JGI-PGF)"/>
            <person name="Lucas S."/>
            <person name="Copeland A."/>
            <person name="Lapidus A."/>
            <person name="Glavina del Rio T."/>
            <person name="Dalin E."/>
            <person name="Tice H."/>
            <person name="Bruce D."/>
            <person name="Goodwin L."/>
            <person name="Pitluck S."/>
            <person name="Larimer F."/>
            <person name="Land M.L."/>
            <person name="Hauser L."/>
            <person name="Muyzer G."/>
        </authorList>
    </citation>
    <scope>NUCLEOTIDE SEQUENCE [LARGE SCALE GENOMIC DNA]</scope>
    <source>
        <strain evidence="7 8">AHT 1</strain>
    </source>
</reference>
<comment type="caution">
    <text evidence="7">The sequence shown here is derived from an EMBL/GenBank/DDBJ whole genome shotgun (WGS) entry which is preliminary data.</text>
</comment>
<proteinExistence type="inferred from homology"/>
<comment type="similarity">
    <text evidence="1">Belongs to the HMG-CoA lyase family.</text>
</comment>
<dbReference type="PANTHER" id="PTHR42738:SF7">
    <property type="entry name" value="HYDROXYMETHYLGLUTARYL-COA LYASE"/>
    <property type="match status" value="1"/>
</dbReference>
<feature type="domain" description="Pyruvate carboxyltransferase" evidence="6">
    <location>
        <begin position="11"/>
        <end position="278"/>
    </location>
</feature>
<dbReference type="SUPFAM" id="SSF51569">
    <property type="entry name" value="Aldolase"/>
    <property type="match status" value="1"/>
</dbReference>
<keyword evidence="2 5" id="KW-0808">Transferase</keyword>
<dbReference type="eggNOG" id="COG0119">
    <property type="taxonomic scope" value="Bacteria"/>
</dbReference>
<keyword evidence="8" id="KW-1185">Reference proteome</keyword>
<dbReference type="InterPro" id="IPR000891">
    <property type="entry name" value="PYR_CT"/>
</dbReference>